<dbReference type="AlphaFoldDB" id="A0A1M4YM65"/>
<accession>A0A1M4YM65</accession>
<evidence type="ECO:0000259" key="9">
    <source>
        <dbReference type="Pfam" id="PF20216"/>
    </source>
</evidence>
<dbReference type="PANTHER" id="PTHR43731">
    <property type="entry name" value="RHOMBOID PROTEASE"/>
    <property type="match status" value="1"/>
</dbReference>
<feature type="domain" description="Peptidase S54 rhomboid" evidence="8">
    <location>
        <begin position="65"/>
        <end position="213"/>
    </location>
</feature>
<feature type="domain" description="DUF6576" evidence="9">
    <location>
        <begin position="257"/>
        <end position="300"/>
    </location>
</feature>
<dbReference type="GO" id="GO:0004252">
    <property type="term" value="F:serine-type endopeptidase activity"/>
    <property type="evidence" value="ECO:0007669"/>
    <property type="project" value="InterPro"/>
</dbReference>
<gene>
    <name evidence="10" type="ORF">SAMN05444405_10525</name>
</gene>
<evidence type="ECO:0000256" key="3">
    <source>
        <dbReference type="ARBA" id="ARBA00022692"/>
    </source>
</evidence>
<dbReference type="STRING" id="1297750.SAMN05444405_10525"/>
<reference evidence="10 11" key="1">
    <citation type="submission" date="2016-11" db="EMBL/GenBank/DDBJ databases">
        <authorList>
            <person name="Jaros S."/>
            <person name="Januszkiewicz K."/>
            <person name="Wedrychowicz H."/>
        </authorList>
    </citation>
    <scope>NUCLEOTIDE SEQUENCE [LARGE SCALE GENOMIC DNA]</scope>
    <source>
        <strain evidence="10 11">DSM 26991</strain>
    </source>
</reference>
<comment type="similarity">
    <text evidence="2">Belongs to the peptidase S54 family.</text>
</comment>
<feature type="transmembrane region" description="Helical" evidence="7">
    <location>
        <begin position="107"/>
        <end position="130"/>
    </location>
</feature>
<dbReference type="InterPro" id="IPR046483">
    <property type="entry name" value="DUF6576"/>
</dbReference>
<feature type="transmembrane region" description="Helical" evidence="7">
    <location>
        <begin position="161"/>
        <end position="181"/>
    </location>
</feature>
<dbReference type="GO" id="GO:0016020">
    <property type="term" value="C:membrane"/>
    <property type="evidence" value="ECO:0007669"/>
    <property type="project" value="UniProtKB-SubCell"/>
</dbReference>
<evidence type="ECO:0000313" key="10">
    <source>
        <dbReference type="EMBL" id="SHF06899.1"/>
    </source>
</evidence>
<dbReference type="GO" id="GO:0006508">
    <property type="term" value="P:proteolysis"/>
    <property type="evidence" value="ECO:0007669"/>
    <property type="project" value="UniProtKB-KW"/>
</dbReference>
<keyword evidence="11" id="KW-1185">Reference proteome</keyword>
<evidence type="ECO:0000256" key="2">
    <source>
        <dbReference type="ARBA" id="ARBA00009045"/>
    </source>
</evidence>
<sequence>MGHIITDLKENFKRGNIYIQLIYINAGIFILTSLITIFLTLFNRSAGDFLLFGEMPASLHNFLLQPWSIFTYMFLHSGLMHILFNMLWLYWFGQLFLYFFSAKHLRGLYVLGGICGAILYMISFNVFPYFSGAIEQSYMLGASASVIAIVVAAAYKQPEYQVSLLFFGAVRLKFIALFMILSDLLFITSDNAGGHIAHLGGALAGLWFAASLSKGHDVTAWINKILDWFISLFSGNAFKAKRKPKMSVHYNNSPRNKDYEYNANKKAQSDEVDRILDKLKKSGYESLTTEEKKSLFDASKR</sequence>
<dbReference type="SUPFAM" id="SSF144091">
    <property type="entry name" value="Rhomboid-like"/>
    <property type="match status" value="1"/>
</dbReference>
<name>A0A1M4YM65_9BACE</name>
<dbReference type="OrthoDB" id="680602at2"/>
<keyword evidence="10" id="KW-0645">Protease</keyword>
<dbReference type="InterPro" id="IPR050925">
    <property type="entry name" value="Rhomboid_protease_S54"/>
</dbReference>
<keyword evidence="6 7" id="KW-0472">Membrane</keyword>
<evidence type="ECO:0000256" key="1">
    <source>
        <dbReference type="ARBA" id="ARBA00004141"/>
    </source>
</evidence>
<evidence type="ECO:0000256" key="5">
    <source>
        <dbReference type="ARBA" id="ARBA00022989"/>
    </source>
</evidence>
<keyword evidence="4" id="KW-0378">Hydrolase</keyword>
<dbReference type="Proteomes" id="UP000184509">
    <property type="component" value="Unassembled WGS sequence"/>
</dbReference>
<dbReference type="EMBL" id="FQTV01000005">
    <property type="protein sequence ID" value="SHF06899.1"/>
    <property type="molecule type" value="Genomic_DNA"/>
</dbReference>
<feature type="transmembrane region" description="Helical" evidence="7">
    <location>
        <begin position="193"/>
        <end position="212"/>
    </location>
</feature>
<proteinExistence type="inferred from homology"/>
<comment type="subcellular location">
    <subcellularLocation>
        <location evidence="1">Membrane</location>
        <topology evidence="1">Multi-pass membrane protein</topology>
    </subcellularLocation>
</comment>
<dbReference type="Pfam" id="PF20216">
    <property type="entry name" value="DUF6576"/>
    <property type="match status" value="1"/>
</dbReference>
<evidence type="ECO:0000259" key="8">
    <source>
        <dbReference type="Pfam" id="PF01694"/>
    </source>
</evidence>
<dbReference type="InterPro" id="IPR035952">
    <property type="entry name" value="Rhomboid-like_sf"/>
</dbReference>
<feature type="transmembrane region" description="Helical" evidence="7">
    <location>
        <begin position="137"/>
        <end position="155"/>
    </location>
</feature>
<keyword evidence="5 7" id="KW-1133">Transmembrane helix</keyword>
<protein>
    <submittedName>
        <fullName evidence="10">Membrane associated serine protease, rhomboid family</fullName>
    </submittedName>
</protein>
<evidence type="ECO:0000256" key="7">
    <source>
        <dbReference type="SAM" id="Phobius"/>
    </source>
</evidence>
<evidence type="ECO:0000256" key="4">
    <source>
        <dbReference type="ARBA" id="ARBA00022801"/>
    </source>
</evidence>
<dbReference type="InterPro" id="IPR022764">
    <property type="entry name" value="Peptidase_S54_rhomboid_dom"/>
</dbReference>
<dbReference type="RefSeq" id="WP_073400138.1">
    <property type="nucleotide sequence ID" value="NZ_FQTV01000005.1"/>
</dbReference>
<feature type="transmembrane region" description="Helical" evidence="7">
    <location>
        <begin position="82"/>
        <end position="101"/>
    </location>
</feature>
<dbReference type="Pfam" id="PF01694">
    <property type="entry name" value="Rhomboid"/>
    <property type="match status" value="1"/>
</dbReference>
<organism evidence="10 11">
    <name type="scientific">Bacteroides luti</name>
    <dbReference type="NCBI Taxonomy" id="1297750"/>
    <lineage>
        <taxon>Bacteria</taxon>
        <taxon>Pseudomonadati</taxon>
        <taxon>Bacteroidota</taxon>
        <taxon>Bacteroidia</taxon>
        <taxon>Bacteroidales</taxon>
        <taxon>Bacteroidaceae</taxon>
        <taxon>Bacteroides</taxon>
    </lineage>
</organism>
<evidence type="ECO:0000313" key="11">
    <source>
        <dbReference type="Proteomes" id="UP000184509"/>
    </source>
</evidence>
<dbReference type="Gene3D" id="1.20.1540.10">
    <property type="entry name" value="Rhomboid-like"/>
    <property type="match status" value="1"/>
</dbReference>
<keyword evidence="3 7" id="KW-0812">Transmembrane</keyword>
<dbReference type="PANTHER" id="PTHR43731:SF14">
    <property type="entry name" value="PRESENILIN-ASSOCIATED RHOMBOID-LIKE PROTEIN, MITOCHONDRIAL"/>
    <property type="match status" value="1"/>
</dbReference>
<evidence type="ECO:0000256" key="6">
    <source>
        <dbReference type="ARBA" id="ARBA00023136"/>
    </source>
</evidence>
<feature type="transmembrane region" description="Helical" evidence="7">
    <location>
        <begin position="21"/>
        <end position="42"/>
    </location>
</feature>